<accession>A0ABR0AR13</accession>
<feature type="compositionally biased region" description="Basic and acidic residues" evidence="1">
    <location>
        <begin position="198"/>
        <end position="208"/>
    </location>
</feature>
<keyword evidence="3" id="KW-1185">Reference proteome</keyword>
<feature type="region of interest" description="Disordered" evidence="1">
    <location>
        <begin position="185"/>
        <end position="208"/>
    </location>
</feature>
<organism evidence="2 3">
    <name type="scientific">Daphnia magna</name>
    <dbReference type="NCBI Taxonomy" id="35525"/>
    <lineage>
        <taxon>Eukaryota</taxon>
        <taxon>Metazoa</taxon>
        <taxon>Ecdysozoa</taxon>
        <taxon>Arthropoda</taxon>
        <taxon>Crustacea</taxon>
        <taxon>Branchiopoda</taxon>
        <taxon>Diplostraca</taxon>
        <taxon>Cladocera</taxon>
        <taxon>Anomopoda</taxon>
        <taxon>Daphniidae</taxon>
        <taxon>Daphnia</taxon>
    </lineage>
</organism>
<reference evidence="2 3" key="1">
    <citation type="journal article" date="2023" name="Nucleic Acids Res.">
        <title>The hologenome of Daphnia magna reveals possible DNA methylation and microbiome-mediated evolution of the host genome.</title>
        <authorList>
            <person name="Chaturvedi A."/>
            <person name="Li X."/>
            <person name="Dhandapani V."/>
            <person name="Marshall H."/>
            <person name="Kissane S."/>
            <person name="Cuenca-Cambronero M."/>
            <person name="Asole G."/>
            <person name="Calvet F."/>
            <person name="Ruiz-Romero M."/>
            <person name="Marangio P."/>
            <person name="Guigo R."/>
            <person name="Rago D."/>
            <person name="Mirbahai L."/>
            <person name="Eastwood N."/>
            <person name="Colbourne J.K."/>
            <person name="Zhou J."/>
            <person name="Mallon E."/>
            <person name="Orsini L."/>
        </authorList>
    </citation>
    <scope>NUCLEOTIDE SEQUENCE [LARGE SCALE GENOMIC DNA]</scope>
    <source>
        <strain evidence="2">LRV0_1</strain>
    </source>
</reference>
<sequence>MNDQCGASNPKLKSDKLHAVDDDCYSVDSYYEDENDYLVEPSPLPVNPSFEEDSAAFLVKGKGVSSTANPSQNLVGETSSQRQDNWAHVVGKSIPRTPVNHTCLYPDFNAEVEDVELLTEEVLEQPGPVLTVRKNRNIHVKGQPPTRVSERNRNKASHPLVPETIEPIEPNLINDIYRKLENDPEAADEDDDFSSVKSHNDLEVEQDLERIRERVKADLRWTEKVETSADGQSLPNLKYSSTPISRYQNFYTDQS</sequence>
<evidence type="ECO:0000256" key="1">
    <source>
        <dbReference type="SAM" id="MobiDB-lite"/>
    </source>
</evidence>
<dbReference type="EMBL" id="JAOYFB010000038">
    <property type="protein sequence ID" value="KAK4027563.1"/>
    <property type="molecule type" value="Genomic_DNA"/>
</dbReference>
<protein>
    <submittedName>
        <fullName evidence="2">Uncharacterized protein</fullName>
    </submittedName>
</protein>
<comment type="caution">
    <text evidence="2">The sequence shown here is derived from an EMBL/GenBank/DDBJ whole genome shotgun (WGS) entry which is preliminary data.</text>
</comment>
<dbReference type="Proteomes" id="UP001234178">
    <property type="component" value="Unassembled WGS sequence"/>
</dbReference>
<name>A0ABR0AR13_9CRUS</name>
<evidence type="ECO:0000313" key="3">
    <source>
        <dbReference type="Proteomes" id="UP001234178"/>
    </source>
</evidence>
<proteinExistence type="predicted"/>
<evidence type="ECO:0000313" key="2">
    <source>
        <dbReference type="EMBL" id="KAK4027563.1"/>
    </source>
</evidence>
<gene>
    <name evidence="2" type="ORF">OUZ56_016605</name>
</gene>